<dbReference type="EMBL" id="JAEQMG010000143">
    <property type="protein sequence ID" value="MBK6089557.1"/>
    <property type="molecule type" value="Genomic_DNA"/>
</dbReference>
<evidence type="ECO:0000313" key="2">
    <source>
        <dbReference type="Proteomes" id="UP000633365"/>
    </source>
</evidence>
<reference evidence="1" key="1">
    <citation type="submission" date="2021-01" db="EMBL/GenBank/DDBJ databases">
        <title>Genome public.</title>
        <authorList>
            <person name="Liu C."/>
            <person name="Sun Q."/>
        </authorList>
    </citation>
    <scope>NUCLEOTIDE SEQUENCE</scope>
    <source>
        <strain evidence="1">M6</strain>
    </source>
</reference>
<gene>
    <name evidence="1" type="ORF">JKK62_13060</name>
</gene>
<comment type="caution">
    <text evidence="1">The sequence shown here is derived from an EMBL/GenBank/DDBJ whole genome shotgun (WGS) entry which is preliminary data.</text>
</comment>
<dbReference type="AlphaFoldDB" id="A0A934WTA6"/>
<accession>A0A934WTA6</accession>
<proteinExistence type="predicted"/>
<sequence>MTIYHKTLQYHEGGKQPVLPVLKNNEQRRAWLRKYKEWGLWYEDENIGCKYYKYDFDNGARLIAETYIIPGNKYTPERESCYFHLVGGPEAEKKNGVPKWNVREAYSKYPNSEMELAEFLKSLQKGK</sequence>
<evidence type="ECO:0000313" key="1">
    <source>
        <dbReference type="EMBL" id="MBK6089557.1"/>
    </source>
</evidence>
<dbReference type="Proteomes" id="UP000633365">
    <property type="component" value="Unassembled WGS sequence"/>
</dbReference>
<keyword evidence="2" id="KW-1185">Reference proteome</keyword>
<dbReference type="RefSeq" id="WP_201428276.1">
    <property type="nucleotide sequence ID" value="NZ_JAEQMG010000143.1"/>
</dbReference>
<organism evidence="1 2">
    <name type="scientific">Ruminococcus difficilis</name>
    <dbReference type="NCBI Taxonomy" id="2763069"/>
    <lineage>
        <taxon>Bacteria</taxon>
        <taxon>Bacillati</taxon>
        <taxon>Bacillota</taxon>
        <taxon>Clostridia</taxon>
        <taxon>Eubacteriales</taxon>
        <taxon>Oscillospiraceae</taxon>
        <taxon>Ruminococcus</taxon>
    </lineage>
</organism>
<protein>
    <submittedName>
        <fullName evidence="1">Uncharacterized protein</fullName>
    </submittedName>
</protein>
<name>A0A934WTA6_9FIRM</name>